<proteinExistence type="predicted"/>
<feature type="transmembrane region" description="Helical" evidence="1">
    <location>
        <begin position="37"/>
        <end position="61"/>
    </location>
</feature>
<organism evidence="2">
    <name type="scientific">Anguilla anguilla</name>
    <name type="common">European freshwater eel</name>
    <name type="synonym">Muraena anguilla</name>
    <dbReference type="NCBI Taxonomy" id="7936"/>
    <lineage>
        <taxon>Eukaryota</taxon>
        <taxon>Metazoa</taxon>
        <taxon>Chordata</taxon>
        <taxon>Craniata</taxon>
        <taxon>Vertebrata</taxon>
        <taxon>Euteleostomi</taxon>
        <taxon>Actinopterygii</taxon>
        <taxon>Neopterygii</taxon>
        <taxon>Teleostei</taxon>
        <taxon>Anguilliformes</taxon>
        <taxon>Anguillidae</taxon>
        <taxon>Anguilla</taxon>
    </lineage>
</organism>
<keyword evidence="1" id="KW-0812">Transmembrane</keyword>
<dbReference type="AlphaFoldDB" id="A0A0E9R6V4"/>
<keyword evidence="1" id="KW-1133">Transmembrane helix</keyword>
<evidence type="ECO:0000313" key="2">
    <source>
        <dbReference type="EMBL" id="JAH24871.1"/>
    </source>
</evidence>
<reference evidence="2" key="2">
    <citation type="journal article" date="2015" name="Fish Shellfish Immunol.">
        <title>Early steps in the European eel (Anguilla anguilla)-Vibrio vulnificus interaction in the gills: Role of the RtxA13 toxin.</title>
        <authorList>
            <person name="Callol A."/>
            <person name="Pajuelo D."/>
            <person name="Ebbesson L."/>
            <person name="Teles M."/>
            <person name="MacKenzie S."/>
            <person name="Amaro C."/>
        </authorList>
    </citation>
    <scope>NUCLEOTIDE SEQUENCE</scope>
</reference>
<name>A0A0E9R6V4_ANGAN</name>
<evidence type="ECO:0000256" key="1">
    <source>
        <dbReference type="SAM" id="Phobius"/>
    </source>
</evidence>
<accession>A0A0E9R6V4</accession>
<sequence length="68" mass="7594">MAVQIFLFMCVDCSQVDRTGPGKTFTRLHIAGVKLQSWRAVVSAGFQCVLGASGSFIYIYFLNWKKSN</sequence>
<dbReference type="EMBL" id="GBXM01083706">
    <property type="protein sequence ID" value="JAH24871.1"/>
    <property type="molecule type" value="Transcribed_RNA"/>
</dbReference>
<keyword evidence="1" id="KW-0472">Membrane</keyword>
<protein>
    <submittedName>
        <fullName evidence="2">Uncharacterized protein</fullName>
    </submittedName>
</protein>
<reference evidence="2" key="1">
    <citation type="submission" date="2014-11" db="EMBL/GenBank/DDBJ databases">
        <authorList>
            <person name="Amaro Gonzalez C."/>
        </authorList>
    </citation>
    <scope>NUCLEOTIDE SEQUENCE</scope>
</reference>